<keyword evidence="2" id="KW-0238">DNA-binding</keyword>
<dbReference type="PROSITE" id="PS51005">
    <property type="entry name" value="NAC"/>
    <property type="match status" value="1"/>
</dbReference>
<comment type="caution">
    <text evidence="7">The sequence shown here is derived from an EMBL/GenBank/DDBJ whole genome shotgun (WGS) entry which is preliminary data.</text>
</comment>
<dbReference type="Pfam" id="PF02365">
    <property type="entry name" value="NAM"/>
    <property type="match status" value="1"/>
</dbReference>
<dbReference type="STRING" id="157652.A0A371EJ55"/>
<feature type="compositionally biased region" description="Basic and acidic residues" evidence="5">
    <location>
        <begin position="262"/>
        <end position="272"/>
    </location>
</feature>
<dbReference type="InterPro" id="IPR003441">
    <property type="entry name" value="NAC-dom"/>
</dbReference>
<dbReference type="InterPro" id="IPR036093">
    <property type="entry name" value="NAC_dom_sf"/>
</dbReference>
<protein>
    <submittedName>
        <fullName evidence="7">NAC domain-containing protein 90</fullName>
    </submittedName>
</protein>
<dbReference type="GO" id="GO:0003677">
    <property type="term" value="F:DNA binding"/>
    <property type="evidence" value="ECO:0007669"/>
    <property type="project" value="UniProtKB-KW"/>
</dbReference>
<name>A0A371EJ55_MUCPR</name>
<dbReference type="EMBL" id="QJKJ01013605">
    <property type="protein sequence ID" value="RDX66073.1"/>
    <property type="molecule type" value="Genomic_DNA"/>
</dbReference>
<evidence type="ECO:0000259" key="6">
    <source>
        <dbReference type="PROSITE" id="PS51005"/>
    </source>
</evidence>
<dbReference type="PANTHER" id="PTHR31744:SF220">
    <property type="entry name" value="LOW QUALITY PROTEIN: NAC DOMAIN-CONTAINING PROTEIN 90-LIKE"/>
    <property type="match status" value="1"/>
</dbReference>
<dbReference type="PANTHER" id="PTHR31744">
    <property type="entry name" value="PROTEIN CUP-SHAPED COTYLEDON 2-RELATED"/>
    <property type="match status" value="1"/>
</dbReference>
<evidence type="ECO:0000256" key="3">
    <source>
        <dbReference type="ARBA" id="ARBA00023163"/>
    </source>
</evidence>
<dbReference type="GO" id="GO:0006355">
    <property type="term" value="P:regulation of DNA-templated transcription"/>
    <property type="evidence" value="ECO:0007669"/>
    <property type="project" value="InterPro"/>
</dbReference>
<keyword evidence="3" id="KW-0804">Transcription</keyword>
<feature type="domain" description="NAC" evidence="6">
    <location>
        <begin position="55"/>
        <end position="213"/>
    </location>
</feature>
<dbReference type="SUPFAM" id="SSF101941">
    <property type="entry name" value="NAC domain"/>
    <property type="match status" value="1"/>
</dbReference>
<evidence type="ECO:0000256" key="1">
    <source>
        <dbReference type="ARBA" id="ARBA00023015"/>
    </source>
</evidence>
<feature type="compositionally biased region" description="Basic and acidic residues" evidence="5">
    <location>
        <begin position="221"/>
        <end position="237"/>
    </location>
</feature>
<evidence type="ECO:0000313" key="7">
    <source>
        <dbReference type="EMBL" id="RDX66073.1"/>
    </source>
</evidence>
<evidence type="ECO:0000256" key="2">
    <source>
        <dbReference type="ARBA" id="ARBA00023125"/>
    </source>
</evidence>
<dbReference type="Proteomes" id="UP000257109">
    <property type="component" value="Unassembled WGS sequence"/>
</dbReference>
<organism evidence="7 8">
    <name type="scientific">Mucuna pruriens</name>
    <name type="common">Velvet bean</name>
    <name type="synonym">Dolichos pruriens</name>
    <dbReference type="NCBI Taxonomy" id="157652"/>
    <lineage>
        <taxon>Eukaryota</taxon>
        <taxon>Viridiplantae</taxon>
        <taxon>Streptophyta</taxon>
        <taxon>Embryophyta</taxon>
        <taxon>Tracheophyta</taxon>
        <taxon>Spermatophyta</taxon>
        <taxon>Magnoliopsida</taxon>
        <taxon>eudicotyledons</taxon>
        <taxon>Gunneridae</taxon>
        <taxon>Pentapetalae</taxon>
        <taxon>rosids</taxon>
        <taxon>fabids</taxon>
        <taxon>Fabales</taxon>
        <taxon>Fabaceae</taxon>
        <taxon>Papilionoideae</taxon>
        <taxon>50 kb inversion clade</taxon>
        <taxon>NPAAA clade</taxon>
        <taxon>indigoferoid/millettioid clade</taxon>
        <taxon>Phaseoleae</taxon>
        <taxon>Mucuna</taxon>
    </lineage>
</organism>
<dbReference type="OrthoDB" id="622307at2759"/>
<gene>
    <name evidence="7" type="primary">NAC090</name>
    <name evidence="7" type="ORF">CR513_55203</name>
</gene>
<proteinExistence type="predicted"/>
<sequence length="298" mass="34713">MLEATSEFSKAIVRREKVTDEEVVHENENRTKRRRKKILSLLVRHMSERSNMENMPPGYRFYPTEEELISFYLHNKLQGEREDINRVIPVVDIYDYNPSQLPQISGEASLRDTEQWFFFIPRQETEARGGRPKRLTTTGYWKATGSPNHVYSSDNRIIGIKRTMVFYSGRAPNGTKTDWKMNEYTAIKPQPSSSNKTVPTLRKEFSLCRVYRKSKCLRAFDRRPPPRRDYGAEEQEKGSTSYDNHQMVERSATNSSESSSSGDHDQRPHGEEPTQMLVDNDDAYLDWEKVDLFLGSEP</sequence>
<evidence type="ECO:0000256" key="4">
    <source>
        <dbReference type="ARBA" id="ARBA00023242"/>
    </source>
</evidence>
<keyword evidence="4" id="KW-0539">Nucleus</keyword>
<feature type="region of interest" description="Disordered" evidence="5">
    <location>
        <begin position="221"/>
        <end position="281"/>
    </location>
</feature>
<dbReference type="AlphaFoldDB" id="A0A371EJ55"/>
<evidence type="ECO:0000256" key="5">
    <source>
        <dbReference type="SAM" id="MobiDB-lite"/>
    </source>
</evidence>
<dbReference type="Gene3D" id="2.170.150.80">
    <property type="entry name" value="NAC domain"/>
    <property type="match status" value="1"/>
</dbReference>
<keyword evidence="8" id="KW-1185">Reference proteome</keyword>
<keyword evidence="1" id="KW-0805">Transcription regulation</keyword>
<accession>A0A371EJ55</accession>
<evidence type="ECO:0000313" key="8">
    <source>
        <dbReference type="Proteomes" id="UP000257109"/>
    </source>
</evidence>
<feature type="non-terminal residue" evidence="7">
    <location>
        <position position="1"/>
    </location>
</feature>
<reference evidence="7" key="1">
    <citation type="submission" date="2018-05" db="EMBL/GenBank/DDBJ databases">
        <title>Draft genome of Mucuna pruriens seed.</title>
        <authorList>
            <person name="Nnadi N.E."/>
            <person name="Vos R."/>
            <person name="Hasami M.H."/>
            <person name="Devisetty U.K."/>
            <person name="Aguiy J.C."/>
        </authorList>
    </citation>
    <scope>NUCLEOTIDE SEQUENCE [LARGE SCALE GENOMIC DNA]</scope>
    <source>
        <strain evidence="7">JCA_2017</strain>
    </source>
</reference>